<reference evidence="2 3" key="1">
    <citation type="journal article" date="2018" name="Sci. Rep.">
        <title>Genomic signatures of local adaptation to the degree of environmental predictability in rotifers.</title>
        <authorList>
            <person name="Franch-Gras L."/>
            <person name="Hahn C."/>
            <person name="Garcia-Roger E.M."/>
            <person name="Carmona M.J."/>
            <person name="Serra M."/>
            <person name="Gomez A."/>
        </authorList>
    </citation>
    <scope>NUCLEOTIDE SEQUENCE [LARGE SCALE GENOMIC DNA]</scope>
    <source>
        <strain evidence="2">HYR1</strain>
    </source>
</reference>
<comment type="caution">
    <text evidence="2">The sequence shown here is derived from an EMBL/GenBank/DDBJ whole genome shotgun (WGS) entry which is preliminary data.</text>
</comment>
<gene>
    <name evidence="2" type="ORF">BpHYR1_020582</name>
</gene>
<organism evidence="2 3">
    <name type="scientific">Brachionus plicatilis</name>
    <name type="common">Marine rotifer</name>
    <name type="synonym">Brachionus muelleri</name>
    <dbReference type="NCBI Taxonomy" id="10195"/>
    <lineage>
        <taxon>Eukaryota</taxon>
        <taxon>Metazoa</taxon>
        <taxon>Spiralia</taxon>
        <taxon>Gnathifera</taxon>
        <taxon>Rotifera</taxon>
        <taxon>Eurotatoria</taxon>
        <taxon>Monogononta</taxon>
        <taxon>Pseudotrocha</taxon>
        <taxon>Ploima</taxon>
        <taxon>Brachionidae</taxon>
        <taxon>Brachionus</taxon>
    </lineage>
</organism>
<dbReference type="EMBL" id="REGN01010531">
    <property type="protein sequence ID" value="RMZ98840.1"/>
    <property type="molecule type" value="Genomic_DNA"/>
</dbReference>
<protein>
    <submittedName>
        <fullName evidence="2">Uncharacterized protein</fullName>
    </submittedName>
</protein>
<proteinExistence type="predicted"/>
<name>A0A3M7PJG9_BRAPC</name>
<evidence type="ECO:0000313" key="2">
    <source>
        <dbReference type="EMBL" id="RMZ98840.1"/>
    </source>
</evidence>
<evidence type="ECO:0000313" key="3">
    <source>
        <dbReference type="Proteomes" id="UP000276133"/>
    </source>
</evidence>
<feature type="region of interest" description="Disordered" evidence="1">
    <location>
        <begin position="41"/>
        <end position="61"/>
    </location>
</feature>
<keyword evidence="3" id="KW-1185">Reference proteome</keyword>
<dbReference type="Proteomes" id="UP000276133">
    <property type="component" value="Unassembled WGS sequence"/>
</dbReference>
<dbReference type="AlphaFoldDB" id="A0A3M7PJG9"/>
<feature type="compositionally biased region" description="Basic and acidic residues" evidence="1">
    <location>
        <begin position="45"/>
        <end position="61"/>
    </location>
</feature>
<sequence>MGDAQSCGAKFVRLDSATLNDESDEEQLIEQIKFGNTMNKRKKIREREREKSAFDWSGGEK</sequence>
<evidence type="ECO:0000256" key="1">
    <source>
        <dbReference type="SAM" id="MobiDB-lite"/>
    </source>
</evidence>
<accession>A0A3M7PJG9</accession>